<evidence type="ECO:0000313" key="12">
    <source>
        <dbReference type="Proteomes" id="UP001430953"/>
    </source>
</evidence>
<dbReference type="GO" id="GO:0005549">
    <property type="term" value="F:odorant binding"/>
    <property type="evidence" value="ECO:0007669"/>
    <property type="project" value="InterPro"/>
</dbReference>
<evidence type="ECO:0000256" key="5">
    <source>
        <dbReference type="ARBA" id="ARBA00022725"/>
    </source>
</evidence>
<organism evidence="11 12">
    <name type="scientific">Cardiocondyla obscurior</name>
    <dbReference type="NCBI Taxonomy" id="286306"/>
    <lineage>
        <taxon>Eukaryota</taxon>
        <taxon>Metazoa</taxon>
        <taxon>Ecdysozoa</taxon>
        <taxon>Arthropoda</taxon>
        <taxon>Hexapoda</taxon>
        <taxon>Insecta</taxon>
        <taxon>Pterygota</taxon>
        <taxon>Neoptera</taxon>
        <taxon>Endopterygota</taxon>
        <taxon>Hymenoptera</taxon>
        <taxon>Apocrita</taxon>
        <taxon>Aculeata</taxon>
        <taxon>Formicoidea</taxon>
        <taxon>Formicidae</taxon>
        <taxon>Myrmicinae</taxon>
        <taxon>Cardiocondyla</taxon>
    </lineage>
</organism>
<gene>
    <name evidence="11" type="ORF">PUN28_001854</name>
</gene>
<feature type="transmembrane region" description="Helical" evidence="10">
    <location>
        <begin position="37"/>
        <end position="57"/>
    </location>
</feature>
<evidence type="ECO:0000256" key="9">
    <source>
        <dbReference type="ARBA" id="ARBA00023224"/>
    </source>
</evidence>
<comment type="subcellular location">
    <subcellularLocation>
        <location evidence="1 10">Cell membrane</location>
        <topology evidence="1 10">Multi-pass membrane protein</topology>
    </subcellularLocation>
</comment>
<evidence type="ECO:0000256" key="4">
    <source>
        <dbReference type="ARBA" id="ARBA00022692"/>
    </source>
</evidence>
<evidence type="ECO:0000256" key="3">
    <source>
        <dbReference type="ARBA" id="ARBA00022606"/>
    </source>
</evidence>
<feature type="transmembrane region" description="Helical" evidence="10">
    <location>
        <begin position="126"/>
        <end position="150"/>
    </location>
</feature>
<evidence type="ECO:0000313" key="11">
    <source>
        <dbReference type="EMBL" id="KAL0129869.1"/>
    </source>
</evidence>
<dbReference type="PANTHER" id="PTHR21137">
    <property type="entry name" value="ODORANT RECEPTOR"/>
    <property type="match status" value="1"/>
</dbReference>
<dbReference type="PANTHER" id="PTHR21137:SF35">
    <property type="entry name" value="ODORANT RECEPTOR 19A-RELATED"/>
    <property type="match status" value="1"/>
</dbReference>
<feature type="transmembrane region" description="Helical" evidence="10">
    <location>
        <begin position="193"/>
        <end position="216"/>
    </location>
</feature>
<keyword evidence="4 10" id="KW-0812">Transmembrane</keyword>
<dbReference type="EMBL" id="JADYXP020000002">
    <property type="protein sequence ID" value="KAL0129869.1"/>
    <property type="molecule type" value="Genomic_DNA"/>
</dbReference>
<dbReference type="Proteomes" id="UP001430953">
    <property type="component" value="Unassembled WGS sequence"/>
</dbReference>
<name>A0AAW2GRP8_9HYME</name>
<dbReference type="InterPro" id="IPR004117">
    <property type="entry name" value="7tm6_olfct_rcpt"/>
</dbReference>
<dbReference type="Pfam" id="PF02949">
    <property type="entry name" value="7tm_6"/>
    <property type="match status" value="1"/>
</dbReference>
<evidence type="ECO:0000256" key="8">
    <source>
        <dbReference type="ARBA" id="ARBA00023170"/>
    </source>
</evidence>
<keyword evidence="7 10" id="KW-0472">Membrane</keyword>
<keyword evidence="6 10" id="KW-1133">Transmembrane helix</keyword>
<keyword evidence="3 10" id="KW-0716">Sensory transduction</keyword>
<reference evidence="11 12" key="1">
    <citation type="submission" date="2023-03" db="EMBL/GenBank/DDBJ databases">
        <title>High recombination rates correlate with genetic variation in Cardiocondyla obscurior ants.</title>
        <authorList>
            <person name="Errbii M."/>
        </authorList>
    </citation>
    <scope>NUCLEOTIDE SEQUENCE [LARGE SCALE GENOMIC DNA]</scope>
    <source>
        <strain evidence="11">Alpha-2009</strain>
        <tissue evidence="11">Whole body</tissue>
    </source>
</reference>
<comment type="caution">
    <text evidence="11">The sequence shown here is derived from an EMBL/GenBank/DDBJ whole genome shotgun (WGS) entry which is preliminary data.</text>
</comment>
<sequence>MIFHKDITVTLSVHRFALSCVGIWPVRERNIFMDLRWIIAVFLELIPMCIYFTEVYLHCHGAKRSFDSLTPGAAAALALTRLITPRIHREELLEIVTSMMDDWAMSKKNEKVRWVIKKYATMSTRVTVLTFILVGIIVAGYAAMAISSVIPKISHLSNETDYMNVTHEDGSQSCVFRSASSRQAFMFLQAMQMFTTGILTFGTTSLFFGLAMYLCAEFDTLSIKLSEFQVSEARRAIAEAVQRHCHLIRMAECMEESFNASVLVYLFITSTLMCIDGYMLIVSLPLGNLPMIIHSTSVLLLMLIQLSFYTVAGDYLEMRSIALAYATYDCDWYKLPADTAKDFQIILMRASIPLQLTAGKFVVINMITFKDILKSTASYLSVLRIMLGE</sequence>
<feature type="transmembrane region" description="Helical" evidence="10">
    <location>
        <begin position="262"/>
        <end position="286"/>
    </location>
</feature>
<evidence type="ECO:0000256" key="10">
    <source>
        <dbReference type="RuleBase" id="RU351113"/>
    </source>
</evidence>
<dbReference type="GO" id="GO:0005886">
    <property type="term" value="C:plasma membrane"/>
    <property type="evidence" value="ECO:0007669"/>
    <property type="project" value="UniProtKB-SubCell"/>
</dbReference>
<evidence type="ECO:0000256" key="2">
    <source>
        <dbReference type="ARBA" id="ARBA00022475"/>
    </source>
</evidence>
<feature type="transmembrane region" description="Helical" evidence="10">
    <location>
        <begin position="292"/>
        <end position="312"/>
    </location>
</feature>
<dbReference type="GO" id="GO:0004984">
    <property type="term" value="F:olfactory receptor activity"/>
    <property type="evidence" value="ECO:0007669"/>
    <property type="project" value="InterPro"/>
</dbReference>
<accession>A0AAW2GRP8</accession>
<evidence type="ECO:0000256" key="1">
    <source>
        <dbReference type="ARBA" id="ARBA00004651"/>
    </source>
</evidence>
<dbReference type="AlphaFoldDB" id="A0AAW2GRP8"/>
<proteinExistence type="inferred from homology"/>
<protein>
    <recommendedName>
        <fullName evidence="10">Odorant receptor</fullName>
    </recommendedName>
</protein>
<dbReference type="GO" id="GO:0007165">
    <property type="term" value="P:signal transduction"/>
    <property type="evidence" value="ECO:0007669"/>
    <property type="project" value="UniProtKB-KW"/>
</dbReference>
<comment type="caution">
    <text evidence="10">Lacks conserved residue(s) required for the propagation of feature annotation.</text>
</comment>
<comment type="similarity">
    <text evidence="10">Belongs to the insect chemoreceptor superfamily. Heteromeric odorant receptor channel (TC 1.A.69) family.</text>
</comment>
<keyword evidence="9 10" id="KW-0807">Transducer</keyword>
<keyword evidence="8 10" id="KW-0675">Receptor</keyword>
<keyword evidence="2" id="KW-1003">Cell membrane</keyword>
<keyword evidence="5 10" id="KW-0552">Olfaction</keyword>
<evidence type="ECO:0000256" key="7">
    <source>
        <dbReference type="ARBA" id="ARBA00023136"/>
    </source>
</evidence>
<evidence type="ECO:0000256" key="6">
    <source>
        <dbReference type="ARBA" id="ARBA00022989"/>
    </source>
</evidence>
<keyword evidence="12" id="KW-1185">Reference proteome</keyword>